<dbReference type="EMBL" id="JACIIG010000019">
    <property type="protein sequence ID" value="MBB4571124.1"/>
    <property type="molecule type" value="Genomic_DNA"/>
</dbReference>
<dbReference type="SMART" id="SM01092">
    <property type="entry name" value="CO_deh_flav_C"/>
    <property type="match status" value="1"/>
</dbReference>
<dbReference type="GO" id="GO:0004854">
    <property type="term" value="F:xanthine dehydrogenase activity"/>
    <property type="evidence" value="ECO:0007669"/>
    <property type="project" value="UniProtKB-EC"/>
</dbReference>
<organism evidence="4 5">
    <name type="scientific">Rhizobium leucaenae</name>
    <dbReference type="NCBI Taxonomy" id="29450"/>
    <lineage>
        <taxon>Bacteria</taxon>
        <taxon>Pseudomonadati</taxon>
        <taxon>Pseudomonadota</taxon>
        <taxon>Alphaproteobacteria</taxon>
        <taxon>Hyphomicrobiales</taxon>
        <taxon>Rhizobiaceae</taxon>
        <taxon>Rhizobium/Agrobacterium group</taxon>
        <taxon>Rhizobium</taxon>
    </lineage>
</organism>
<dbReference type="Gene3D" id="3.30.390.50">
    <property type="entry name" value="CO dehydrogenase flavoprotein, C-terminal domain"/>
    <property type="match status" value="1"/>
</dbReference>
<dbReference type="InterPro" id="IPR051312">
    <property type="entry name" value="Diverse_Substr_Oxidored"/>
</dbReference>
<dbReference type="GO" id="GO:0071949">
    <property type="term" value="F:FAD binding"/>
    <property type="evidence" value="ECO:0007669"/>
    <property type="project" value="InterPro"/>
</dbReference>
<feature type="domain" description="FAD-binding PCMH-type" evidence="3">
    <location>
        <begin position="1"/>
        <end position="221"/>
    </location>
</feature>
<dbReference type="InterPro" id="IPR005107">
    <property type="entry name" value="CO_DH_flav_C"/>
</dbReference>
<dbReference type="Gene3D" id="3.30.465.10">
    <property type="match status" value="2"/>
</dbReference>
<comment type="caution">
    <text evidence="4">The sequence shown here is derived from an EMBL/GenBank/DDBJ whole genome shotgun (WGS) entry which is preliminary data.</text>
</comment>
<evidence type="ECO:0000313" key="5">
    <source>
        <dbReference type="Proteomes" id="UP000543836"/>
    </source>
</evidence>
<evidence type="ECO:0000313" key="4">
    <source>
        <dbReference type="EMBL" id="MBB4571124.1"/>
    </source>
</evidence>
<sequence length="329" mass="35519">MNIFSYERASESSTAINLAKSNVAAKYLAGGTNLVDLMRETIEQPEMLIDVTHLPGDIERRSDGSLLIGAAATNTALAADPHVRSAYPLLTRSILAGASAQIRNVATVGGNILQRTRCRYFYDNAARCNKRRPESGCDAREGFNRYHAILGASEACVATHPSDMCVALAALDAVVHLEGPDGSRGIRLLDLHRLPGDRPDIETELQPNELITAVEIPPLPFARRSTYRKVRDRASYAFALVSVAAAVDIDDKGIIRDVRLALGGVAHKPWRALKAEAVLKGQAADLDSFRAAVEEELAGATGLRDNEFKIELAKRTIVAVLNELKGEGA</sequence>
<dbReference type="InterPro" id="IPR002346">
    <property type="entry name" value="Mopterin_DH_FAD-bd"/>
</dbReference>
<proteinExistence type="predicted"/>
<dbReference type="PANTHER" id="PTHR42659:SF1">
    <property type="entry name" value="OXIDOREDUCTASE"/>
    <property type="match status" value="1"/>
</dbReference>
<dbReference type="InterPro" id="IPR016169">
    <property type="entry name" value="FAD-bd_PCMH_sub2"/>
</dbReference>
<dbReference type="RefSeq" id="WP_028754479.1">
    <property type="nucleotide sequence ID" value="NZ_JACIIG010000019.1"/>
</dbReference>
<accession>A0A7W7EN20</accession>
<dbReference type="PROSITE" id="PS51387">
    <property type="entry name" value="FAD_PCMH"/>
    <property type="match status" value="1"/>
</dbReference>
<dbReference type="Proteomes" id="UP000543836">
    <property type="component" value="Unassembled WGS sequence"/>
</dbReference>
<evidence type="ECO:0000256" key="2">
    <source>
        <dbReference type="ARBA" id="ARBA00022827"/>
    </source>
</evidence>
<dbReference type="EC" id="1.17.1.4" evidence="4"/>
<dbReference type="Pfam" id="PF00941">
    <property type="entry name" value="FAD_binding_5"/>
    <property type="match status" value="1"/>
</dbReference>
<evidence type="ECO:0000259" key="3">
    <source>
        <dbReference type="PROSITE" id="PS51387"/>
    </source>
</evidence>
<dbReference type="Gene3D" id="3.30.43.10">
    <property type="entry name" value="Uridine Diphospho-n-acetylenolpyruvylglucosamine Reductase, domain 2"/>
    <property type="match status" value="1"/>
</dbReference>
<dbReference type="InterPro" id="IPR016166">
    <property type="entry name" value="FAD-bd_PCMH"/>
</dbReference>
<dbReference type="InterPro" id="IPR016167">
    <property type="entry name" value="FAD-bd_PCMH_sub1"/>
</dbReference>
<dbReference type="SUPFAM" id="SSF56176">
    <property type="entry name" value="FAD-binding/transporter-associated domain-like"/>
    <property type="match status" value="1"/>
</dbReference>
<name>A0A7W7EN20_9HYPH</name>
<keyword evidence="2" id="KW-0274">FAD</keyword>
<keyword evidence="1" id="KW-0285">Flavoprotein</keyword>
<keyword evidence="4" id="KW-0560">Oxidoreductase</keyword>
<evidence type="ECO:0000256" key="1">
    <source>
        <dbReference type="ARBA" id="ARBA00022630"/>
    </source>
</evidence>
<dbReference type="OrthoDB" id="9814706at2"/>
<dbReference type="InterPro" id="IPR036318">
    <property type="entry name" value="FAD-bd_PCMH-like_sf"/>
</dbReference>
<dbReference type="SUPFAM" id="SSF55447">
    <property type="entry name" value="CO dehydrogenase flavoprotein C-terminal domain-like"/>
    <property type="match status" value="1"/>
</dbReference>
<dbReference type="AlphaFoldDB" id="A0A7W7EN20"/>
<keyword evidence="5" id="KW-1185">Reference proteome</keyword>
<reference evidence="4 5" key="1">
    <citation type="submission" date="2020-08" db="EMBL/GenBank/DDBJ databases">
        <title>Genomic Encyclopedia of Type Strains, Phase IV (KMG-V): Genome sequencing to study the core and pangenomes of soil and plant-associated prokaryotes.</title>
        <authorList>
            <person name="Whitman W."/>
        </authorList>
    </citation>
    <scope>NUCLEOTIDE SEQUENCE [LARGE SCALE GENOMIC DNA]</scope>
    <source>
        <strain evidence="4 5">SEMIA 492</strain>
    </source>
</reference>
<dbReference type="PANTHER" id="PTHR42659">
    <property type="entry name" value="XANTHINE DEHYDROGENASE SUBUNIT C-RELATED"/>
    <property type="match status" value="1"/>
</dbReference>
<dbReference type="InterPro" id="IPR036683">
    <property type="entry name" value="CO_DH_flav_C_dom_sf"/>
</dbReference>
<dbReference type="Pfam" id="PF03450">
    <property type="entry name" value="CO_deh_flav_C"/>
    <property type="match status" value="1"/>
</dbReference>
<gene>
    <name evidence="4" type="ORF">GGE60_005282</name>
</gene>
<protein>
    <submittedName>
        <fullName evidence="4">Xanthine dehydrogenase YagS FAD-binding subunit</fullName>
        <ecNumber evidence="4">1.17.1.4</ecNumber>
    </submittedName>
</protein>